<sequence>MFYHLIRFIFLIYIIMVNIYIYYNLHLYSLFNNLSKERYAKMEDLNIDEIKAAYIKLFDQKYIT</sequence>
<keyword evidence="1" id="KW-0812">Transmembrane</keyword>
<comment type="caution">
    <text evidence="2">The sequence shown here is derived from an EMBL/GenBank/DDBJ whole genome shotgun (WGS) entry which is preliminary data.</text>
</comment>
<dbReference type="STRING" id="926561.GCA_000379025_01104"/>
<keyword evidence="1" id="KW-1133">Transmembrane helix</keyword>
<gene>
    <name evidence="2" type="ORF">C7959_11433</name>
</gene>
<accession>A0A4R8GY21</accession>
<dbReference type="AlphaFoldDB" id="A0A4R8GY21"/>
<keyword evidence="3" id="KW-1185">Reference proteome</keyword>
<evidence type="ECO:0000256" key="1">
    <source>
        <dbReference type="SAM" id="Phobius"/>
    </source>
</evidence>
<proteinExistence type="predicted"/>
<evidence type="ECO:0000313" key="2">
    <source>
        <dbReference type="EMBL" id="TDX51285.1"/>
    </source>
</evidence>
<keyword evidence="1" id="KW-0472">Membrane</keyword>
<dbReference type="EMBL" id="SOEG01000014">
    <property type="protein sequence ID" value="TDX51285.1"/>
    <property type="molecule type" value="Genomic_DNA"/>
</dbReference>
<protein>
    <submittedName>
        <fullName evidence="2">Uncharacterized protein</fullName>
    </submittedName>
</protein>
<organism evidence="2 3">
    <name type="scientific">Orenia marismortui</name>
    <dbReference type="NCBI Taxonomy" id="46469"/>
    <lineage>
        <taxon>Bacteria</taxon>
        <taxon>Bacillati</taxon>
        <taxon>Bacillota</taxon>
        <taxon>Clostridia</taxon>
        <taxon>Halanaerobiales</taxon>
        <taxon>Halobacteroidaceae</taxon>
        <taxon>Orenia</taxon>
    </lineage>
</organism>
<feature type="transmembrane region" description="Helical" evidence="1">
    <location>
        <begin position="6"/>
        <end position="25"/>
    </location>
</feature>
<reference evidence="2 3" key="1">
    <citation type="submission" date="2019-03" db="EMBL/GenBank/DDBJ databases">
        <title>Subsurface microbial communities from deep shales in Ohio and West Virginia, USA.</title>
        <authorList>
            <person name="Wrighton K."/>
        </authorList>
    </citation>
    <scope>NUCLEOTIDE SEQUENCE [LARGE SCALE GENOMIC DNA]</scope>
    <source>
        <strain evidence="2 3">MSL 6dP</strain>
    </source>
</reference>
<dbReference type="Proteomes" id="UP000295832">
    <property type="component" value="Unassembled WGS sequence"/>
</dbReference>
<evidence type="ECO:0000313" key="3">
    <source>
        <dbReference type="Proteomes" id="UP000295832"/>
    </source>
</evidence>
<name>A0A4R8GY21_9FIRM</name>